<evidence type="ECO:0000313" key="2">
    <source>
        <dbReference type="Proteomes" id="UP000301870"/>
    </source>
</evidence>
<organism evidence="2 3">
    <name type="scientific">Spodoptera litura</name>
    <name type="common">Asian cotton leafworm</name>
    <dbReference type="NCBI Taxonomy" id="69820"/>
    <lineage>
        <taxon>Eukaryota</taxon>
        <taxon>Metazoa</taxon>
        <taxon>Ecdysozoa</taxon>
        <taxon>Arthropoda</taxon>
        <taxon>Hexapoda</taxon>
        <taxon>Insecta</taxon>
        <taxon>Pterygota</taxon>
        <taxon>Neoptera</taxon>
        <taxon>Endopterygota</taxon>
        <taxon>Lepidoptera</taxon>
        <taxon>Glossata</taxon>
        <taxon>Ditrysia</taxon>
        <taxon>Noctuoidea</taxon>
        <taxon>Noctuidae</taxon>
        <taxon>Amphipyrinae</taxon>
        <taxon>Spodoptera</taxon>
    </lineage>
</organism>
<feature type="region of interest" description="Disordered" evidence="1">
    <location>
        <begin position="1369"/>
        <end position="1426"/>
    </location>
</feature>
<sequence length="1426" mass="163558">MEANDFLVKIKANGDEKDWNNLAKVYNDYKVISSKLSSKERGSFSLNVLCLLCRNLDKAPSWRDSIDNKELLTLTIDCIRETRGLNKAEQVKTLACIYHIHRYVVRLNKQIPPELILKLSFMAFEAEPKNLLKEYSKTYWNILADRLCFIEKLRGKSIHKLLPKLNEDVLKTIEIYDTAQFCSNILVFLVKKLHFIYSESHSEVLNGFYKEIFEKLSQKTDMNAMKKLKDKELLDVYAKFSDCFYVVAENSSKTQFKNSAINSAVRTAITLLGHKPDFFHCLQTFYLNSFCDIFLNKTTYLDTVFKNLTLSCDITLKLGYESTMSTSYPFIAQFLRLFIEYSINNGIKTNFTAEVQENCLNFMLKLLKELKNCEQLLKCENCAVKTGLHDALRLSFLVKHFISASIQQNIDMTRLLPVYKNVIDQQYSIMCQLKQQKCINYDKFYRKLQTDTHNTAIALNKNQTYEFSINLFEIYIKNELSINLNEFEHKNVARAFYNKSICELDYKMHEQALLDAFLSLIFAKDLNSDKYMSLVMDIKAKALKSDDDDADDKTDDLQMISVMDACRIVMENKLYGDLKPFLKEVKFSSLLKHEFEMYCKLWPSIAPVAGVWRALNSLLNSRQEKWITVENTDAIFWTLLQVISLTPAAVRTIHADHFKVVVTELLENIEKMPEPISSDIRLAQTILLFLQAEYDIAEASHKYNWKATETNIDPDIQQAMRTLPQEQTALRRALQAVEVWTELLAVINTVTTKPLLRPAVQLAEIFVQQLQYYSRPAHALQLAHVCCQLAAYLDDKVSYVRNAGVLLSALQQSTALQDILSQATEYFTEIMKNVDNTECGVVFLSDVAMFYLNSGSIDVAAKLVQLAQIRILSAYDKFPDINLDLAVGRLMEVQTMLARDSSPSILSGVNGTQRHYMSISNTTPKWTARRLRSVSIKLGVSRSSARAVRVCRALQCWRRARSTAGVAAPHCAGAVQARVYGDIVHVHKVDDAQVKIDNRLKYILGLPPSSDPPIMPTEAKVPMFAPKQDFETMLECQTFKSQVSPTRKYVTIPGFILPEFFRHTKCDCYACVNPYCMIIFYITAGLEAAMYFRANEHEIAKNYFKGVINSFGYFDAKLKAVLTSYTELDFEKYVVDYNRSMFEDQFRKVKLEILIEASFFELKNGNFDAADDYIVTIHEICQDLQVNDAYLSNEVMNLMIASARLRNVVKKQQFDLEAEFENLKLSPKMKTEGDKTPVSKAKLPQLSARKVKDEELPKKRKVIKLNLDENSSDEKEEKPKPRKPVSEFKIPVPVTSKPVLEILTPRPSRKPVITVTDTAKTPVNEKPDKCNEFFTPMSTPEQFFTPMNTIKTYSKSSLRKGIVKNLEHEFSTPKAVSQKENSKNLDAPRTSRKDEKDRALKRATSPGKLTENKTRPRRLRQPKLND</sequence>
<evidence type="ECO:0000313" key="3">
    <source>
        <dbReference type="RefSeq" id="XP_022819077.1"/>
    </source>
</evidence>
<feature type="region of interest" description="Disordered" evidence="1">
    <location>
        <begin position="1313"/>
        <end position="1341"/>
    </location>
</feature>
<dbReference type="RefSeq" id="XP_022819077.1">
    <property type="nucleotide sequence ID" value="XM_022963309.1"/>
</dbReference>
<protein>
    <submittedName>
        <fullName evidence="3">Uncharacterized protein LOC111351391</fullName>
    </submittedName>
</protein>
<dbReference type="OrthoDB" id="6776738at2759"/>
<evidence type="ECO:0000256" key="1">
    <source>
        <dbReference type="SAM" id="MobiDB-lite"/>
    </source>
</evidence>
<gene>
    <name evidence="3" type="primary">LOC111351391</name>
</gene>
<feature type="region of interest" description="Disordered" evidence="1">
    <location>
        <begin position="1228"/>
        <end position="1249"/>
    </location>
</feature>
<dbReference type="GeneID" id="111351391"/>
<name>A0A9J7DZY4_SPOLT</name>
<dbReference type="Proteomes" id="UP000301870">
    <property type="component" value="Chromosome 13"/>
</dbReference>
<feature type="compositionally biased region" description="Basic residues" evidence="1">
    <location>
        <begin position="1415"/>
        <end position="1426"/>
    </location>
</feature>
<accession>A0A9J7DZY4</accession>
<dbReference type="KEGG" id="sliu:111351391"/>
<keyword evidence="2" id="KW-1185">Reference proteome</keyword>
<feature type="compositionally biased region" description="Basic and acidic residues" evidence="1">
    <location>
        <begin position="1389"/>
        <end position="1400"/>
    </location>
</feature>
<feature type="region of interest" description="Disordered" evidence="1">
    <location>
        <begin position="1264"/>
        <end position="1287"/>
    </location>
</feature>
<reference evidence="3" key="1">
    <citation type="submission" date="2025-08" db="UniProtKB">
        <authorList>
            <consortium name="RefSeq"/>
        </authorList>
    </citation>
    <scope>IDENTIFICATION</scope>
    <source>
        <strain evidence="3">Ishihara</strain>
        <tissue evidence="3">Whole body</tissue>
    </source>
</reference>
<proteinExistence type="predicted"/>